<protein>
    <submittedName>
        <fullName evidence="1">Prepilin-type N-terminal cleavage/methylation domain-containing protein</fullName>
    </submittedName>
</protein>
<dbReference type="RefSeq" id="WP_343749811.1">
    <property type="nucleotide sequence ID" value="NZ_BAAACJ010000001.1"/>
</dbReference>
<reference evidence="1 2" key="1">
    <citation type="submission" date="2023-07" db="EMBL/GenBank/DDBJ databases">
        <title>Genomic Encyclopedia of Type Strains, Phase IV (KMG-IV): sequencing the most valuable type-strain genomes for metagenomic binning, comparative biology and taxonomic classification.</title>
        <authorList>
            <person name="Goeker M."/>
        </authorList>
    </citation>
    <scope>NUCLEOTIDE SEQUENCE [LARGE SCALE GENOMIC DNA]</scope>
    <source>
        <strain evidence="1 2">DSM 1400</strain>
    </source>
</reference>
<dbReference type="Proteomes" id="UP001224418">
    <property type="component" value="Unassembled WGS sequence"/>
</dbReference>
<comment type="caution">
    <text evidence="1">The sequence shown here is derived from an EMBL/GenBank/DDBJ whole genome shotgun (WGS) entry which is preliminary data.</text>
</comment>
<evidence type="ECO:0000313" key="1">
    <source>
        <dbReference type="EMBL" id="MDQ0479814.1"/>
    </source>
</evidence>
<sequence>MKKGFTLIEVLISATLVLLSITMVNSLFIKQIKGYNTYLIRHNQERRVDEGINFIQMELRRSDGKIKVKNDTINMDCSNQKKKTIKKYKSKLVIYTGYTYKKGSTYNVLIDDIKDFHVGIKNGIYYLNVVMKGNKEYKKCIII</sequence>
<accession>A0ABU0JUT6</accession>
<dbReference type="PROSITE" id="PS00409">
    <property type="entry name" value="PROKAR_NTER_METHYL"/>
    <property type="match status" value="1"/>
</dbReference>
<keyword evidence="2" id="KW-1185">Reference proteome</keyword>
<gene>
    <name evidence="1" type="ORF">QOZ93_001556</name>
</gene>
<organism evidence="1 2">
    <name type="scientific">Hathewaya limosa</name>
    <name type="common">Clostridium limosum</name>
    <dbReference type="NCBI Taxonomy" id="1536"/>
    <lineage>
        <taxon>Bacteria</taxon>
        <taxon>Bacillati</taxon>
        <taxon>Bacillota</taxon>
        <taxon>Clostridia</taxon>
        <taxon>Eubacteriales</taxon>
        <taxon>Clostridiaceae</taxon>
        <taxon>Hathewaya</taxon>
    </lineage>
</organism>
<dbReference type="NCBIfam" id="TIGR02532">
    <property type="entry name" value="IV_pilin_GFxxxE"/>
    <property type="match status" value="1"/>
</dbReference>
<dbReference type="InterPro" id="IPR012902">
    <property type="entry name" value="N_methyl_site"/>
</dbReference>
<dbReference type="Pfam" id="PF07963">
    <property type="entry name" value="N_methyl"/>
    <property type="match status" value="1"/>
</dbReference>
<evidence type="ECO:0000313" key="2">
    <source>
        <dbReference type="Proteomes" id="UP001224418"/>
    </source>
</evidence>
<dbReference type="EMBL" id="JAUSWN010000011">
    <property type="protein sequence ID" value="MDQ0479814.1"/>
    <property type="molecule type" value="Genomic_DNA"/>
</dbReference>
<name>A0ABU0JUT6_HATLI</name>
<proteinExistence type="predicted"/>